<dbReference type="RefSeq" id="WP_183918296.1">
    <property type="nucleotide sequence ID" value="NZ_JACHBB010000011.1"/>
</dbReference>
<evidence type="ECO:0000256" key="3">
    <source>
        <dbReference type="ARBA" id="ARBA00023163"/>
    </source>
</evidence>
<feature type="domain" description="GntR C-terminal" evidence="4">
    <location>
        <begin position="89"/>
        <end position="214"/>
    </location>
</feature>
<sequence>MKPNSSPGYEDGGPKRVLLRDEAYLTIKEFLLTEESEEVLSERTLASRFKLGLAPVRSAVERLRAEGLLTAMMNSGLRLPEITAREILDFYEMRMVIEVHVVASLTGKLSDDQLKQLYAILDEQDICAETRNTNRYHQLDLDFHTTLAELHGNSEMVRTLQQMRDKMYRLSRRLHRIHPERLSLNAQQHRAIVDAIREGEIDKSRKSMQAHLAWGRAFTLDPNGRMGGDWQRLTVAAG</sequence>
<dbReference type="SUPFAM" id="SSF46785">
    <property type="entry name" value="Winged helix' DNA-binding domain"/>
    <property type="match status" value="1"/>
</dbReference>
<evidence type="ECO:0000256" key="2">
    <source>
        <dbReference type="ARBA" id="ARBA00023125"/>
    </source>
</evidence>
<organism evidence="5 6">
    <name type="scientific">Rhizobium lentis</name>
    <dbReference type="NCBI Taxonomy" id="1138194"/>
    <lineage>
        <taxon>Bacteria</taxon>
        <taxon>Pseudomonadati</taxon>
        <taxon>Pseudomonadota</taxon>
        <taxon>Alphaproteobacteria</taxon>
        <taxon>Hyphomicrobiales</taxon>
        <taxon>Rhizobiaceae</taxon>
        <taxon>Rhizobium/Agrobacterium group</taxon>
        <taxon>Rhizobium</taxon>
    </lineage>
</organism>
<dbReference type="InterPro" id="IPR036390">
    <property type="entry name" value="WH_DNA-bd_sf"/>
</dbReference>
<reference evidence="5 6" key="1">
    <citation type="submission" date="2020-08" db="EMBL/GenBank/DDBJ databases">
        <title>Genomic Encyclopedia of Type Strains, Phase IV (KMG-V): Genome sequencing to study the core and pangenomes of soil and plant-associated prokaryotes.</title>
        <authorList>
            <person name="Whitman W."/>
        </authorList>
    </citation>
    <scope>NUCLEOTIDE SEQUENCE [LARGE SCALE GENOMIC DNA]</scope>
    <source>
        <strain evidence="5 6">SEMIA 4034</strain>
    </source>
</reference>
<dbReference type="Pfam" id="PF07729">
    <property type="entry name" value="FCD"/>
    <property type="match status" value="1"/>
</dbReference>
<dbReference type="GO" id="GO:0003677">
    <property type="term" value="F:DNA binding"/>
    <property type="evidence" value="ECO:0007669"/>
    <property type="project" value="UniProtKB-KW"/>
</dbReference>
<dbReference type="Gene3D" id="1.10.10.10">
    <property type="entry name" value="Winged helix-like DNA-binding domain superfamily/Winged helix DNA-binding domain"/>
    <property type="match status" value="1"/>
</dbReference>
<dbReference type="InterPro" id="IPR008920">
    <property type="entry name" value="TF_FadR/GntR_C"/>
</dbReference>
<dbReference type="PANTHER" id="PTHR43537:SF5">
    <property type="entry name" value="UXU OPERON TRANSCRIPTIONAL REGULATOR"/>
    <property type="match status" value="1"/>
</dbReference>
<dbReference type="Proteomes" id="UP000528824">
    <property type="component" value="Unassembled WGS sequence"/>
</dbReference>
<dbReference type="Gene3D" id="1.20.120.530">
    <property type="entry name" value="GntR ligand-binding domain-like"/>
    <property type="match status" value="1"/>
</dbReference>
<dbReference type="InterPro" id="IPR036388">
    <property type="entry name" value="WH-like_DNA-bd_sf"/>
</dbReference>
<proteinExistence type="predicted"/>
<gene>
    <name evidence="5" type="ORF">GGI59_004448</name>
</gene>
<dbReference type="InterPro" id="IPR011711">
    <property type="entry name" value="GntR_C"/>
</dbReference>
<dbReference type="SUPFAM" id="SSF48008">
    <property type="entry name" value="GntR ligand-binding domain-like"/>
    <property type="match status" value="1"/>
</dbReference>
<dbReference type="SMART" id="SM00895">
    <property type="entry name" value="FCD"/>
    <property type="match status" value="1"/>
</dbReference>
<evidence type="ECO:0000313" key="5">
    <source>
        <dbReference type="EMBL" id="MBB5562759.1"/>
    </source>
</evidence>
<protein>
    <submittedName>
        <fullName evidence="5">DNA-binding GntR family transcriptional regulator</fullName>
    </submittedName>
</protein>
<accession>A0A7W8XH60</accession>
<evidence type="ECO:0000256" key="1">
    <source>
        <dbReference type="ARBA" id="ARBA00023015"/>
    </source>
</evidence>
<keyword evidence="2 5" id="KW-0238">DNA-binding</keyword>
<keyword evidence="6" id="KW-1185">Reference proteome</keyword>
<dbReference type="EMBL" id="JACHBC010000009">
    <property type="protein sequence ID" value="MBB5562759.1"/>
    <property type="molecule type" value="Genomic_DNA"/>
</dbReference>
<dbReference type="PANTHER" id="PTHR43537">
    <property type="entry name" value="TRANSCRIPTIONAL REGULATOR, GNTR FAMILY"/>
    <property type="match status" value="1"/>
</dbReference>
<name>A0A7W8XH60_9HYPH</name>
<dbReference type="AlphaFoldDB" id="A0A7W8XH60"/>
<comment type="caution">
    <text evidence="5">The sequence shown here is derived from an EMBL/GenBank/DDBJ whole genome shotgun (WGS) entry which is preliminary data.</text>
</comment>
<keyword evidence="1" id="KW-0805">Transcription regulation</keyword>
<evidence type="ECO:0000313" key="6">
    <source>
        <dbReference type="Proteomes" id="UP000528824"/>
    </source>
</evidence>
<evidence type="ECO:0000259" key="4">
    <source>
        <dbReference type="SMART" id="SM00895"/>
    </source>
</evidence>
<keyword evidence="3" id="KW-0804">Transcription</keyword>